<dbReference type="CDD" id="cd06257">
    <property type="entry name" value="DnaJ"/>
    <property type="match status" value="1"/>
</dbReference>
<evidence type="ECO:0000313" key="4">
    <source>
        <dbReference type="Proteomes" id="UP000292702"/>
    </source>
</evidence>
<dbReference type="EMBL" id="RWJN01000525">
    <property type="protein sequence ID" value="TCD60927.1"/>
    <property type="molecule type" value="Genomic_DNA"/>
</dbReference>
<sequence>MRLNVITSAARPPRFALAVAAARRNLLSPSHHHQAIYISRPTGHSVHCANASTSSSSANPYPYPTQAHPTPHQIFHLPANASLQDVKARYYDLVRIYHPDSPINRASALPPTLVHARFQSISTAYDVLRGRARLSPSQPIETARRDHDLGAAMWKARQRKRAELAYGEGVVSDKWKDRMMLGAILCTVGAFIAQTISTRRQASAASVREYAQVRADYFSPRPPISPPPPSASRSADSLALDGDKAASGGRPP</sequence>
<accession>A0A4V2MV42</accession>
<protein>
    <recommendedName>
        <fullName evidence="2">J domain-containing protein</fullName>
    </recommendedName>
</protein>
<organism evidence="3 4">
    <name type="scientific">Steccherinum ochraceum</name>
    <dbReference type="NCBI Taxonomy" id="92696"/>
    <lineage>
        <taxon>Eukaryota</taxon>
        <taxon>Fungi</taxon>
        <taxon>Dikarya</taxon>
        <taxon>Basidiomycota</taxon>
        <taxon>Agaricomycotina</taxon>
        <taxon>Agaricomycetes</taxon>
        <taxon>Polyporales</taxon>
        <taxon>Steccherinaceae</taxon>
        <taxon>Steccherinum</taxon>
    </lineage>
</organism>
<evidence type="ECO:0000313" key="3">
    <source>
        <dbReference type="EMBL" id="TCD60927.1"/>
    </source>
</evidence>
<dbReference type="InterPro" id="IPR001623">
    <property type="entry name" value="DnaJ_domain"/>
</dbReference>
<dbReference type="Gene3D" id="1.10.287.110">
    <property type="entry name" value="DnaJ domain"/>
    <property type="match status" value="1"/>
</dbReference>
<name>A0A4V2MV42_9APHY</name>
<feature type="domain" description="J" evidence="2">
    <location>
        <begin position="70"/>
        <end position="151"/>
    </location>
</feature>
<proteinExistence type="predicted"/>
<dbReference type="InterPro" id="IPR036869">
    <property type="entry name" value="J_dom_sf"/>
</dbReference>
<dbReference type="SUPFAM" id="SSF46565">
    <property type="entry name" value="Chaperone J-domain"/>
    <property type="match status" value="1"/>
</dbReference>
<comment type="caution">
    <text evidence="3">The sequence shown here is derived from an EMBL/GenBank/DDBJ whole genome shotgun (WGS) entry which is preliminary data.</text>
</comment>
<dbReference type="SMART" id="SM00271">
    <property type="entry name" value="DnaJ"/>
    <property type="match status" value="1"/>
</dbReference>
<dbReference type="PROSITE" id="PS50076">
    <property type="entry name" value="DNAJ_2"/>
    <property type="match status" value="1"/>
</dbReference>
<feature type="region of interest" description="Disordered" evidence="1">
    <location>
        <begin position="217"/>
        <end position="252"/>
    </location>
</feature>
<evidence type="ECO:0000259" key="2">
    <source>
        <dbReference type="PROSITE" id="PS50076"/>
    </source>
</evidence>
<feature type="compositionally biased region" description="Pro residues" evidence="1">
    <location>
        <begin position="220"/>
        <end position="230"/>
    </location>
</feature>
<gene>
    <name evidence="3" type="ORF">EIP91_009280</name>
</gene>
<dbReference type="AlphaFoldDB" id="A0A4V2MV42"/>
<evidence type="ECO:0000256" key="1">
    <source>
        <dbReference type="SAM" id="MobiDB-lite"/>
    </source>
</evidence>
<dbReference type="Pfam" id="PF00226">
    <property type="entry name" value="DnaJ"/>
    <property type="match status" value="1"/>
</dbReference>
<dbReference type="OrthoDB" id="445556at2759"/>
<dbReference type="Proteomes" id="UP000292702">
    <property type="component" value="Unassembled WGS sequence"/>
</dbReference>
<keyword evidence="4" id="KW-1185">Reference proteome</keyword>
<dbReference type="STRING" id="92696.A0A4V2MV42"/>
<reference evidence="3 4" key="1">
    <citation type="submission" date="2018-11" db="EMBL/GenBank/DDBJ databases">
        <title>Genome assembly of Steccherinum ochraceum LE-BIN_3174, the white-rot fungus of the Steccherinaceae family (The Residual Polyporoid clade, Polyporales, Basidiomycota).</title>
        <authorList>
            <person name="Fedorova T.V."/>
            <person name="Glazunova O.A."/>
            <person name="Landesman E.O."/>
            <person name="Moiseenko K.V."/>
            <person name="Psurtseva N.V."/>
            <person name="Savinova O.S."/>
            <person name="Shakhova N.V."/>
            <person name="Tyazhelova T.V."/>
            <person name="Vasina D.V."/>
        </authorList>
    </citation>
    <scope>NUCLEOTIDE SEQUENCE [LARGE SCALE GENOMIC DNA]</scope>
    <source>
        <strain evidence="3 4">LE-BIN_3174</strain>
    </source>
</reference>